<gene>
    <name evidence="1" type="ORF">LCGC14_1409170</name>
</gene>
<sequence>MKWVGLLTDQQKRAGYFISQTEDFIYLWHRRNGNPDIIAVFLYENATVKQIRDEAGNHLQGIPK</sequence>
<proteinExistence type="predicted"/>
<name>A0A0F9KFR3_9ZZZZ</name>
<dbReference type="EMBL" id="LAZR01009282">
    <property type="protein sequence ID" value="KKM73566.1"/>
    <property type="molecule type" value="Genomic_DNA"/>
</dbReference>
<reference evidence="1" key="1">
    <citation type="journal article" date="2015" name="Nature">
        <title>Complex archaea that bridge the gap between prokaryotes and eukaryotes.</title>
        <authorList>
            <person name="Spang A."/>
            <person name="Saw J.H."/>
            <person name="Jorgensen S.L."/>
            <person name="Zaremba-Niedzwiedzka K."/>
            <person name="Martijn J."/>
            <person name="Lind A.E."/>
            <person name="van Eijk R."/>
            <person name="Schleper C."/>
            <person name="Guy L."/>
            <person name="Ettema T.J."/>
        </authorList>
    </citation>
    <scope>NUCLEOTIDE SEQUENCE</scope>
</reference>
<accession>A0A0F9KFR3</accession>
<organism evidence="1">
    <name type="scientific">marine sediment metagenome</name>
    <dbReference type="NCBI Taxonomy" id="412755"/>
    <lineage>
        <taxon>unclassified sequences</taxon>
        <taxon>metagenomes</taxon>
        <taxon>ecological metagenomes</taxon>
    </lineage>
</organism>
<comment type="caution">
    <text evidence="1">The sequence shown here is derived from an EMBL/GenBank/DDBJ whole genome shotgun (WGS) entry which is preliminary data.</text>
</comment>
<protein>
    <submittedName>
        <fullName evidence="1">Uncharacterized protein</fullName>
    </submittedName>
</protein>
<evidence type="ECO:0000313" key="1">
    <source>
        <dbReference type="EMBL" id="KKM73566.1"/>
    </source>
</evidence>
<dbReference type="AlphaFoldDB" id="A0A0F9KFR3"/>